<evidence type="ECO:0000313" key="3">
    <source>
        <dbReference type="Proteomes" id="UP000447434"/>
    </source>
</evidence>
<protein>
    <submittedName>
        <fullName evidence="2">Uncharacterized protein</fullName>
    </submittedName>
</protein>
<keyword evidence="3" id="KW-1185">Reference proteome</keyword>
<dbReference type="EMBL" id="WOCE01000015">
    <property type="protein sequence ID" value="KAE9598622.1"/>
    <property type="molecule type" value="Genomic_DNA"/>
</dbReference>
<dbReference type="Proteomes" id="UP000447434">
    <property type="component" value="Chromosome 15"/>
</dbReference>
<keyword evidence="1" id="KW-1133">Transmembrane helix</keyword>
<keyword evidence="1" id="KW-0812">Transmembrane</keyword>
<evidence type="ECO:0000313" key="2">
    <source>
        <dbReference type="EMBL" id="KAE9598622.1"/>
    </source>
</evidence>
<evidence type="ECO:0000256" key="1">
    <source>
        <dbReference type="SAM" id="Phobius"/>
    </source>
</evidence>
<name>A0A6A4P9D9_LUPAL</name>
<gene>
    <name evidence="2" type="ORF">Lalb_Chr15g0082951</name>
</gene>
<reference evidence="3" key="1">
    <citation type="journal article" date="2020" name="Nat. Commun.">
        <title>Genome sequence of the cluster root forming white lupin.</title>
        <authorList>
            <person name="Hufnagel B."/>
            <person name="Marques A."/>
            <person name="Soriano A."/>
            <person name="Marques L."/>
            <person name="Divol F."/>
            <person name="Doumas P."/>
            <person name="Sallet E."/>
            <person name="Mancinotti D."/>
            <person name="Carrere S."/>
            <person name="Marande W."/>
            <person name="Arribat S."/>
            <person name="Keller J."/>
            <person name="Huneau C."/>
            <person name="Blein T."/>
            <person name="Aime D."/>
            <person name="Laguerre M."/>
            <person name="Taylor J."/>
            <person name="Schubert V."/>
            <person name="Nelson M."/>
            <person name="Geu-Flores F."/>
            <person name="Crespi M."/>
            <person name="Gallardo-Guerrero K."/>
            <person name="Delaux P.-M."/>
            <person name="Salse J."/>
            <person name="Berges H."/>
            <person name="Guyot R."/>
            <person name="Gouzy J."/>
            <person name="Peret B."/>
        </authorList>
    </citation>
    <scope>NUCLEOTIDE SEQUENCE [LARGE SCALE GENOMIC DNA]</scope>
    <source>
        <strain evidence="3">cv. Amiga</strain>
    </source>
</reference>
<dbReference type="AlphaFoldDB" id="A0A6A4P9D9"/>
<comment type="caution">
    <text evidence="2">The sequence shown here is derived from an EMBL/GenBank/DDBJ whole genome shotgun (WGS) entry which is preliminary data.</text>
</comment>
<keyword evidence="1" id="KW-0472">Membrane</keyword>
<feature type="transmembrane region" description="Helical" evidence="1">
    <location>
        <begin position="16"/>
        <end position="41"/>
    </location>
</feature>
<accession>A0A6A4P9D9</accession>
<proteinExistence type="predicted"/>
<sequence length="53" mass="6436">MQDKAVWGYSSLDPTFMLWLCGYTPSTNLFYCLFYCIFYCWNAKYDWRKAPQV</sequence>
<organism evidence="2 3">
    <name type="scientific">Lupinus albus</name>
    <name type="common">White lupine</name>
    <name type="synonym">Lupinus termis</name>
    <dbReference type="NCBI Taxonomy" id="3870"/>
    <lineage>
        <taxon>Eukaryota</taxon>
        <taxon>Viridiplantae</taxon>
        <taxon>Streptophyta</taxon>
        <taxon>Embryophyta</taxon>
        <taxon>Tracheophyta</taxon>
        <taxon>Spermatophyta</taxon>
        <taxon>Magnoliopsida</taxon>
        <taxon>eudicotyledons</taxon>
        <taxon>Gunneridae</taxon>
        <taxon>Pentapetalae</taxon>
        <taxon>rosids</taxon>
        <taxon>fabids</taxon>
        <taxon>Fabales</taxon>
        <taxon>Fabaceae</taxon>
        <taxon>Papilionoideae</taxon>
        <taxon>50 kb inversion clade</taxon>
        <taxon>genistoids sensu lato</taxon>
        <taxon>core genistoids</taxon>
        <taxon>Genisteae</taxon>
        <taxon>Lupinus</taxon>
    </lineage>
</organism>